<dbReference type="KEGG" id="skr:BRX40_06675"/>
<reference evidence="3 5" key="3">
    <citation type="submission" date="2018-07" db="EMBL/GenBank/DDBJ databases">
        <title>Genomic and Epidemiologic Investigation of an Indolent Hospital Outbreak.</title>
        <authorList>
            <person name="Johnson R.C."/>
            <person name="Deming C."/>
            <person name="Conlan S."/>
            <person name="Zellmer C.J."/>
            <person name="Michelin A.V."/>
            <person name="Lee-Lin S."/>
            <person name="Thomas P.J."/>
            <person name="Park M."/>
            <person name="Weingarten R.A."/>
            <person name="Less J."/>
            <person name="Dekker J.P."/>
            <person name="Frank K.M."/>
            <person name="Musser K.A."/>
            <person name="Mcquiston J.R."/>
            <person name="Henderson D.K."/>
            <person name="Lau A.F."/>
            <person name="Palmore T.N."/>
            <person name="Segre J.A."/>
        </authorList>
    </citation>
    <scope>NUCLEOTIDE SEQUENCE [LARGE SCALE GENOMIC DNA]</scope>
    <source>
        <strain evidence="3 5">SK-NIH.Env10_0317</strain>
    </source>
</reference>
<dbReference type="SUPFAM" id="SSF52317">
    <property type="entry name" value="Class I glutamine amidotransferase-like"/>
    <property type="match status" value="1"/>
</dbReference>
<evidence type="ECO:0000313" key="3">
    <source>
        <dbReference type="EMBL" id="RSV03135.1"/>
    </source>
</evidence>
<keyword evidence="4" id="KW-1185">Reference proteome</keyword>
<dbReference type="EMBL" id="CP018820">
    <property type="protein sequence ID" value="APR54859.1"/>
    <property type="molecule type" value="Genomic_DNA"/>
</dbReference>
<proteinExistence type="predicted"/>
<evidence type="ECO:0000259" key="1">
    <source>
        <dbReference type="Pfam" id="PF01965"/>
    </source>
</evidence>
<dbReference type="PANTHER" id="PTHR43130:SF2">
    <property type="entry name" value="DJ-1_PFPI DOMAIN-CONTAINING PROTEIN"/>
    <property type="match status" value="1"/>
</dbReference>
<dbReference type="InterPro" id="IPR052158">
    <property type="entry name" value="INH-QAR"/>
</dbReference>
<dbReference type="Gene3D" id="3.40.50.880">
    <property type="match status" value="1"/>
</dbReference>
<evidence type="ECO:0000313" key="4">
    <source>
        <dbReference type="Proteomes" id="UP000185161"/>
    </source>
</evidence>
<feature type="domain" description="DJ-1/PfpI" evidence="1">
    <location>
        <begin position="2"/>
        <end position="158"/>
    </location>
</feature>
<reference evidence="2" key="1">
    <citation type="submission" date="2016-12" db="EMBL/GenBank/DDBJ databases">
        <title>Whole genome sequencing of Sphingomonas koreensis.</title>
        <authorList>
            <person name="Conlan S."/>
            <person name="Thomas P.J."/>
            <person name="Mullikin J."/>
            <person name="Palmore T.N."/>
            <person name="Frank K.M."/>
            <person name="Segre J.A."/>
        </authorList>
    </citation>
    <scope>NUCLEOTIDE SEQUENCE</scope>
    <source>
        <strain evidence="2">ABOJV</strain>
    </source>
</reference>
<organism evidence="2 4">
    <name type="scientific">Sphingomonas koreensis</name>
    <dbReference type="NCBI Taxonomy" id="93064"/>
    <lineage>
        <taxon>Bacteria</taxon>
        <taxon>Pseudomonadati</taxon>
        <taxon>Pseudomonadota</taxon>
        <taxon>Alphaproteobacteria</taxon>
        <taxon>Sphingomonadales</taxon>
        <taxon>Sphingomonadaceae</taxon>
        <taxon>Sphingomonas</taxon>
    </lineage>
</organism>
<evidence type="ECO:0000313" key="2">
    <source>
        <dbReference type="EMBL" id="APR54859.1"/>
    </source>
</evidence>
<protein>
    <submittedName>
        <fullName evidence="3">DJ-1/PfpI family protein</fullName>
    </submittedName>
</protein>
<dbReference type="PANTHER" id="PTHR43130">
    <property type="entry name" value="ARAC-FAMILY TRANSCRIPTIONAL REGULATOR"/>
    <property type="match status" value="1"/>
</dbReference>
<dbReference type="EMBL" id="QQWO01000008">
    <property type="protein sequence ID" value="RSV03135.1"/>
    <property type="molecule type" value="Genomic_DNA"/>
</dbReference>
<dbReference type="CDD" id="cd03139">
    <property type="entry name" value="GATase1_PfpI_2"/>
    <property type="match status" value="1"/>
</dbReference>
<dbReference type="STRING" id="93064.BRX40_06675"/>
<reference evidence="4" key="2">
    <citation type="submission" date="2016-12" db="EMBL/GenBank/DDBJ databases">
        <title>Whole genome sequencing of Sphingomonas sp. ABOJV.</title>
        <authorList>
            <person name="Conlan S."/>
            <person name="Thomas P.J."/>
            <person name="Mullikin J."/>
            <person name="Palmore T.N."/>
            <person name="Frank K.M."/>
            <person name="Segre J.A."/>
        </authorList>
    </citation>
    <scope>NUCLEOTIDE SEQUENCE [LARGE SCALE GENOMIC DNA]</scope>
    <source>
        <strain evidence="4">ABOJV</strain>
    </source>
</reference>
<dbReference type="GO" id="GO:0006355">
    <property type="term" value="P:regulation of DNA-templated transcription"/>
    <property type="evidence" value="ECO:0007669"/>
    <property type="project" value="TreeGrafter"/>
</dbReference>
<evidence type="ECO:0000313" key="5">
    <source>
        <dbReference type="Proteomes" id="UP000286681"/>
    </source>
</evidence>
<dbReference type="Pfam" id="PF01965">
    <property type="entry name" value="DJ-1_PfpI"/>
    <property type="match status" value="1"/>
</dbReference>
<dbReference type="InterPro" id="IPR029062">
    <property type="entry name" value="Class_I_gatase-like"/>
</dbReference>
<dbReference type="AlphaFoldDB" id="A0A1L6JG04"/>
<gene>
    <name evidence="2" type="ORF">BRX40_06675</name>
    <name evidence="3" type="ORF">CA257_11385</name>
</gene>
<name>A0A1L6JG04_9SPHN</name>
<dbReference type="Proteomes" id="UP000185161">
    <property type="component" value="Chromosome"/>
</dbReference>
<dbReference type="Proteomes" id="UP000286681">
    <property type="component" value="Unassembled WGS sequence"/>
</dbReference>
<sequence>MIAFERMTNLDFVGPFDILSRVRGARTILLAKTLDPLTTDSGYRLLPEMRLADAPELDMIFLPGGPGSTGLMEDAELLGFLREREPRAQWITSVCTGALVLGAAGLLRGYRAATHWSVMDLLPVLGAIPVSERVVIDRNRVTGGGVTAGIDFALTLIAHIWGEDQAKLIQLGNEYDPAPPFDAGHPDRVPDVAAHYRELTGEMTAARRAAAERAAEAF</sequence>
<accession>A0A1L6JG04</accession>
<dbReference type="InterPro" id="IPR002818">
    <property type="entry name" value="DJ-1/PfpI"/>
</dbReference>
<dbReference type="OrthoDB" id="186587at2"/>